<gene>
    <name evidence="2" type="ORF">AL705_01255</name>
    <name evidence="3" type="ORF">LC603019_00263</name>
</gene>
<reference evidence="2 4" key="1">
    <citation type="journal article" date="2015" name="Genome Announc.">
        <title>Complete Genome Sequences for Two Strains of a Novel Fastidious, Partially Acid-Fast, Gram-Positive Corynebacterineae Bacterium, Derived from Human Clinical Samples.</title>
        <authorList>
            <person name="Nicholson A.C."/>
            <person name="Bell M."/>
            <person name="Humrighouse B.W."/>
            <person name="McQuiston J.R."/>
        </authorList>
    </citation>
    <scope>NUCLEOTIDE SEQUENCE [LARGE SCALE GENOMIC DNA]</scope>
    <source>
        <strain evidence="2 4">X1698</strain>
    </source>
</reference>
<dbReference type="OrthoDB" id="9790372at2"/>
<name>A0A0M4LYH4_9ACTN</name>
<evidence type="ECO:0000313" key="3">
    <source>
        <dbReference type="EMBL" id="VHN99846.1"/>
    </source>
</evidence>
<dbReference type="Proteomes" id="UP000324288">
    <property type="component" value="Chromosome"/>
</dbReference>
<dbReference type="RefSeq" id="WP_053961470.1">
    <property type="nucleotide sequence ID" value="NZ_CAJPTR010000013.1"/>
</dbReference>
<proteinExistence type="predicted"/>
<sequence>MTTQAFENQSKFVLDLRPLGRAAGNHHHVEHVFLIDEPIGLDLISIPAGSPVSIDVELEAVSEGVLVTGLITGPTEGQCVNCLSEIHGSVEASLTELFVYPDSETAVTIQDDDEVYLLDDPTELDLEQAIIDAVGLALPFAPSCSSVEGHPCPEDVDMPEVDGVSGEENNLIDPRWADLEKFQNLAFLNDAATEPTASDTEEPDVPSGDESATASGEKKEG</sequence>
<evidence type="ECO:0008006" key="6">
    <source>
        <dbReference type="Google" id="ProtNLM"/>
    </source>
</evidence>
<evidence type="ECO:0000313" key="4">
    <source>
        <dbReference type="Proteomes" id="UP000068137"/>
    </source>
</evidence>
<evidence type="ECO:0000313" key="5">
    <source>
        <dbReference type="Proteomes" id="UP000324288"/>
    </source>
</evidence>
<protein>
    <recommendedName>
        <fullName evidence="6">DUF177 domain-containing protein</fullName>
    </recommendedName>
</protein>
<dbReference type="EMBL" id="CP012390">
    <property type="protein sequence ID" value="ALE18569.1"/>
    <property type="molecule type" value="Genomic_DNA"/>
</dbReference>
<evidence type="ECO:0000256" key="1">
    <source>
        <dbReference type="SAM" id="MobiDB-lite"/>
    </source>
</evidence>
<accession>A0A0M4LYH4</accession>
<keyword evidence="5" id="KW-1185">Reference proteome</keyword>
<dbReference type="Pfam" id="PF02620">
    <property type="entry name" value="YceD"/>
    <property type="match status" value="1"/>
</dbReference>
<dbReference type="EMBL" id="LR584267">
    <property type="protein sequence ID" value="VHN99846.1"/>
    <property type="molecule type" value="Genomic_DNA"/>
</dbReference>
<feature type="region of interest" description="Disordered" evidence="1">
    <location>
        <begin position="188"/>
        <end position="221"/>
    </location>
</feature>
<dbReference type="AlphaFoldDB" id="A0A0M4LYH4"/>
<reference evidence="3 5" key="3">
    <citation type="submission" date="2019-04" db="EMBL/GenBank/DDBJ databases">
        <authorList>
            <person name="Seth-Smith MB H."/>
            <person name="Seth-Smith H."/>
        </authorList>
    </citation>
    <scope>NUCLEOTIDE SEQUENCE [LARGE SCALE GENOMIC DNA]</scope>
    <source>
        <strain evidence="3">USB-603019</strain>
    </source>
</reference>
<dbReference type="InterPro" id="IPR003772">
    <property type="entry name" value="YceD"/>
</dbReference>
<reference evidence="2" key="2">
    <citation type="journal article" date="2016" name="Int. J. Syst. Evol. Microbiol.">
        <title>Lawsonella clevelandensis gen. nov., sp. nov., a new member of the suborder Corynebacterineae isolated from human abscesses.</title>
        <authorList>
            <person name="Bell M.E."/>
            <person name="Bernard K.A."/>
            <person name="Harrington S.M."/>
            <person name="Patel N.B."/>
            <person name="Tucker T.A."/>
            <person name="Metcalfe M.G."/>
            <person name="McQuiston J.R."/>
        </authorList>
    </citation>
    <scope>NUCLEOTIDE SEQUENCE</scope>
    <source>
        <strain evidence="2">X1698</strain>
    </source>
</reference>
<dbReference type="STRING" id="1528099.AL705_01255"/>
<dbReference type="KEGG" id="cbq:AL705_01255"/>
<organism evidence="2 4">
    <name type="scientific">Lawsonella clevelandensis</name>
    <dbReference type="NCBI Taxonomy" id="1528099"/>
    <lineage>
        <taxon>Bacteria</taxon>
        <taxon>Bacillati</taxon>
        <taxon>Actinomycetota</taxon>
        <taxon>Actinomycetes</taxon>
        <taxon>Mycobacteriales</taxon>
        <taxon>Lawsonellaceae</taxon>
        <taxon>Lawsonella</taxon>
    </lineage>
</organism>
<evidence type="ECO:0000313" key="2">
    <source>
        <dbReference type="EMBL" id="ALE18569.1"/>
    </source>
</evidence>
<dbReference type="Proteomes" id="UP000068137">
    <property type="component" value="Chromosome"/>
</dbReference>